<accession>A0A0H5C711</accession>
<feature type="domain" description="C2H2-type" evidence="9">
    <location>
        <begin position="355"/>
        <end position="382"/>
    </location>
</feature>
<proteinExistence type="predicted"/>
<evidence type="ECO:0000256" key="6">
    <source>
        <dbReference type="ARBA" id="ARBA00023242"/>
    </source>
</evidence>
<comment type="subcellular location">
    <subcellularLocation>
        <location evidence="1">Nucleus</location>
    </subcellularLocation>
</comment>
<evidence type="ECO:0000313" key="10">
    <source>
        <dbReference type="EMBL" id="CEP24030.1"/>
    </source>
</evidence>
<sequence length="410" mass="45511">MSSPPAMPFTSMLSSSPMKGFSYYFPQDPETDFLSPGNTGLSHLVIGGHNAPGSVAGEFSENYEELALQQPVKISVDAISEQENLFPAMHAFHNNIPQSQSLQSMDSVPFLSASTSEQSLGSGSFYQTPSKVRRLSATLTPMTQIYESPEQRKNPSPVSSTKNTLRTPRMRLHKRTKSRLSLDASGCAAIVTERKSPGTNPFYNAFASPNQYTPLQTPLRDQLVSPSVTMTSSSSLQNIQQHAHFPHFVQPPQPLRSVSMQSLTQQQQQQQQHHLPHQPLRSVSMNAISTGQHMSLGMPFPESQAVQHHMTRSQSSVNLATIAASATPPPEITKFDILEPRRNKASKIPCDKKQHVCPLCGGVFQRPEHVKRHMRSHSSEKPFECDECGKKFNRPDNLRAHGRKIHGKHH</sequence>
<dbReference type="EMBL" id="CDQK01000005">
    <property type="protein sequence ID" value="CEP24030.1"/>
    <property type="molecule type" value="Genomic_DNA"/>
</dbReference>
<evidence type="ECO:0000256" key="4">
    <source>
        <dbReference type="ARBA" id="ARBA00022771"/>
    </source>
</evidence>
<evidence type="ECO:0000256" key="1">
    <source>
        <dbReference type="ARBA" id="ARBA00004123"/>
    </source>
</evidence>
<keyword evidence="5" id="KW-0862">Zinc</keyword>
<keyword evidence="4 7" id="KW-0863">Zinc-finger</keyword>
<name>A0A0H5C711_CYBJN</name>
<gene>
    <name evidence="10" type="primary">ZMS1</name>
    <name evidence="10" type="ORF">BN1211_4738</name>
</gene>
<dbReference type="InterPro" id="IPR013087">
    <property type="entry name" value="Znf_C2H2_type"/>
</dbReference>
<dbReference type="PROSITE" id="PS00028">
    <property type="entry name" value="ZINC_FINGER_C2H2_1"/>
    <property type="match status" value="2"/>
</dbReference>
<protein>
    <submittedName>
        <fullName evidence="10">ZMS1 protein</fullName>
    </submittedName>
</protein>
<feature type="region of interest" description="Disordered" evidence="8">
    <location>
        <begin position="248"/>
        <end position="278"/>
    </location>
</feature>
<dbReference type="AlphaFoldDB" id="A0A0H5C711"/>
<dbReference type="GO" id="GO:0010468">
    <property type="term" value="P:regulation of gene expression"/>
    <property type="evidence" value="ECO:0007669"/>
    <property type="project" value="TreeGrafter"/>
</dbReference>
<keyword evidence="6" id="KW-0539">Nucleus</keyword>
<evidence type="ECO:0000256" key="5">
    <source>
        <dbReference type="ARBA" id="ARBA00022833"/>
    </source>
</evidence>
<evidence type="ECO:0000313" key="11">
    <source>
        <dbReference type="Proteomes" id="UP000038830"/>
    </source>
</evidence>
<evidence type="ECO:0000256" key="7">
    <source>
        <dbReference type="PROSITE-ProRule" id="PRU00042"/>
    </source>
</evidence>
<dbReference type="FunFam" id="3.30.160.60:FF:002343">
    <property type="entry name" value="Zinc finger protein 33A"/>
    <property type="match status" value="1"/>
</dbReference>
<dbReference type="PROSITE" id="PS50157">
    <property type="entry name" value="ZINC_FINGER_C2H2_2"/>
    <property type="match status" value="2"/>
</dbReference>
<dbReference type="InterPro" id="IPR036236">
    <property type="entry name" value="Znf_C2H2_sf"/>
</dbReference>
<dbReference type="PANTHER" id="PTHR16515:SF66">
    <property type="entry name" value="C2H2-TYPE DOMAIN-CONTAINING PROTEIN"/>
    <property type="match status" value="1"/>
</dbReference>
<organism evidence="10 11">
    <name type="scientific">Cyberlindnera jadinii (strain ATCC 18201 / CBS 1600 / BCRC 20928 / JCM 3617 / NBRC 0987 / NRRL Y-1542)</name>
    <name type="common">Torula yeast</name>
    <name type="synonym">Candida utilis</name>
    <dbReference type="NCBI Taxonomy" id="983966"/>
    <lineage>
        <taxon>Eukaryota</taxon>
        <taxon>Fungi</taxon>
        <taxon>Dikarya</taxon>
        <taxon>Ascomycota</taxon>
        <taxon>Saccharomycotina</taxon>
        <taxon>Saccharomycetes</taxon>
        <taxon>Phaffomycetales</taxon>
        <taxon>Phaffomycetaceae</taxon>
        <taxon>Cyberlindnera</taxon>
    </lineage>
</organism>
<feature type="domain" description="C2H2-type" evidence="9">
    <location>
        <begin position="383"/>
        <end position="410"/>
    </location>
</feature>
<evidence type="ECO:0000259" key="9">
    <source>
        <dbReference type="PROSITE" id="PS50157"/>
    </source>
</evidence>
<dbReference type="Proteomes" id="UP000038830">
    <property type="component" value="Unassembled WGS sequence"/>
</dbReference>
<dbReference type="SMART" id="SM00355">
    <property type="entry name" value="ZnF_C2H2"/>
    <property type="match status" value="2"/>
</dbReference>
<evidence type="ECO:0000256" key="8">
    <source>
        <dbReference type="SAM" id="MobiDB-lite"/>
    </source>
</evidence>
<keyword evidence="3" id="KW-0677">Repeat</keyword>
<dbReference type="Gene3D" id="3.30.160.60">
    <property type="entry name" value="Classic Zinc Finger"/>
    <property type="match status" value="2"/>
</dbReference>
<dbReference type="InterPro" id="IPR050331">
    <property type="entry name" value="Zinc_finger"/>
</dbReference>
<dbReference type="GO" id="GO:0005634">
    <property type="term" value="C:nucleus"/>
    <property type="evidence" value="ECO:0007669"/>
    <property type="project" value="UniProtKB-SubCell"/>
</dbReference>
<reference evidence="11" key="1">
    <citation type="journal article" date="2015" name="J. Biotechnol.">
        <title>The structure of the Cyberlindnera jadinii genome and its relation to Candida utilis analyzed by the occurrence of single nucleotide polymorphisms.</title>
        <authorList>
            <person name="Rupp O."/>
            <person name="Brinkrolf K."/>
            <person name="Buerth C."/>
            <person name="Kunigo M."/>
            <person name="Schneider J."/>
            <person name="Jaenicke S."/>
            <person name="Goesmann A."/>
            <person name="Puehler A."/>
            <person name="Jaeger K.-E."/>
            <person name="Ernst J.F."/>
        </authorList>
    </citation>
    <scope>NUCLEOTIDE SEQUENCE [LARGE SCALE GENOMIC DNA]</scope>
    <source>
        <strain evidence="11">ATCC 18201 / CBS 1600 / BCRC 20928 / JCM 3617 / NBRC 0987 / NRRL Y-1542</strain>
    </source>
</reference>
<evidence type="ECO:0000256" key="2">
    <source>
        <dbReference type="ARBA" id="ARBA00022723"/>
    </source>
</evidence>
<feature type="compositionally biased region" description="Low complexity" evidence="8">
    <location>
        <begin position="265"/>
        <end position="278"/>
    </location>
</feature>
<dbReference type="Pfam" id="PF00096">
    <property type="entry name" value="zf-C2H2"/>
    <property type="match status" value="2"/>
</dbReference>
<dbReference type="GO" id="GO:0008270">
    <property type="term" value="F:zinc ion binding"/>
    <property type="evidence" value="ECO:0007669"/>
    <property type="project" value="UniProtKB-KW"/>
</dbReference>
<dbReference type="PANTHER" id="PTHR16515">
    <property type="entry name" value="PR DOMAIN ZINC FINGER PROTEIN"/>
    <property type="match status" value="1"/>
</dbReference>
<dbReference type="SUPFAM" id="SSF57667">
    <property type="entry name" value="beta-beta-alpha zinc fingers"/>
    <property type="match status" value="1"/>
</dbReference>
<keyword evidence="2" id="KW-0479">Metal-binding</keyword>
<evidence type="ECO:0000256" key="3">
    <source>
        <dbReference type="ARBA" id="ARBA00022737"/>
    </source>
</evidence>